<dbReference type="EMBL" id="JBHTMP010000001">
    <property type="protein sequence ID" value="MFD1319668.1"/>
    <property type="molecule type" value="Genomic_DNA"/>
</dbReference>
<dbReference type="RefSeq" id="WP_377565788.1">
    <property type="nucleotide sequence ID" value="NZ_JBHTMP010000001.1"/>
</dbReference>
<dbReference type="InterPro" id="IPR022291">
    <property type="entry name" value="Bacteriocin_synth_cyclodeHase"/>
</dbReference>
<evidence type="ECO:0000313" key="3">
    <source>
        <dbReference type="Proteomes" id="UP001597260"/>
    </source>
</evidence>
<reference evidence="3" key="1">
    <citation type="journal article" date="2019" name="Int. J. Syst. Evol. Microbiol.">
        <title>The Global Catalogue of Microorganisms (GCM) 10K type strain sequencing project: providing services to taxonomists for standard genome sequencing and annotation.</title>
        <authorList>
            <consortium name="The Broad Institute Genomics Platform"/>
            <consortium name="The Broad Institute Genome Sequencing Center for Infectious Disease"/>
            <person name="Wu L."/>
            <person name="Ma J."/>
        </authorList>
    </citation>
    <scope>NUCLEOTIDE SEQUENCE [LARGE SCALE GENOMIC DNA]</scope>
    <source>
        <strain evidence="3">JCM 31037</strain>
    </source>
</reference>
<keyword evidence="3" id="KW-1185">Reference proteome</keyword>
<name>A0ABW3Y5H4_9ACTN</name>
<proteinExistence type="predicted"/>
<organism evidence="2 3">
    <name type="scientific">Micromonospora sonneratiae</name>
    <dbReference type="NCBI Taxonomy" id="1184706"/>
    <lineage>
        <taxon>Bacteria</taxon>
        <taxon>Bacillati</taxon>
        <taxon>Actinomycetota</taxon>
        <taxon>Actinomycetes</taxon>
        <taxon>Micromonosporales</taxon>
        <taxon>Micromonosporaceae</taxon>
        <taxon>Micromonospora</taxon>
    </lineage>
</organism>
<dbReference type="Proteomes" id="UP001597260">
    <property type="component" value="Unassembled WGS sequence"/>
</dbReference>
<dbReference type="InterPro" id="IPR035985">
    <property type="entry name" value="Ubiquitin-activating_enz"/>
</dbReference>
<evidence type="ECO:0000256" key="1">
    <source>
        <dbReference type="SAM" id="MobiDB-lite"/>
    </source>
</evidence>
<feature type="region of interest" description="Disordered" evidence="1">
    <location>
        <begin position="491"/>
        <end position="518"/>
    </location>
</feature>
<sequence length="650" mass="68723">MRAKLRDDLLYVPVENGVYLETGTGSTEINGGSAYALIQRITPYLDGSNTVDAITAGLPPAQKRLVTDLVTVLVQRGIARDLDSEPPHHLQDWELDRYGQAITFAEHVADAPLHRFERFRNGRVLIIGTGQAMSALVQTLFDLGLRSATLLETAEAPTEHEAYHRVLDRCRALDPTVELHLVPDGTAALATETTLATLFAGYDAVLHCTDRTMADRALTITRVARAQGVPALHAVPTGEGAWVGPTTGGIAGGCWECAVRSARGAGSTDGALLADDRPELRPEFLTPPVRALLGATLGFAYFRSAVGGESSTTNRMTYVDLESAETSEHLLGVHPRCGSCLVGQSPRPIAERVAEMAQRESVDQETFATRVTGLIDRRLGPLLEVGTGSHSQLSVSCLEATVASLTAHGTGPRAVTAVGGNRRQALTRAAVAGLELLAAEAAQSTDVEWWDPRTGETVPAGPDPAAHTVVVAGGFSWAEAQGRALLRLRRAEAPAPASAPGSDAGTGAENPGGRLDRSDWPAAARVMADEMAILGHDLYAWSDVSSTPSVFVGTRSRWLAHACATELDIAVELAMQAAVASLTGRSPDGTDIGPDVGQGSWDTELDPLLAEVVGTGQRLLIRPADQVPALRKVLPFIVEATLVPDAGRIR</sequence>
<dbReference type="SUPFAM" id="SSF69572">
    <property type="entry name" value="Activating enzymes of the ubiquitin-like proteins"/>
    <property type="match status" value="1"/>
</dbReference>
<gene>
    <name evidence="2" type="ORF">ACFQ4H_01050</name>
</gene>
<dbReference type="NCBIfam" id="TIGR03882">
    <property type="entry name" value="cyclo_dehyd_2"/>
    <property type="match status" value="1"/>
</dbReference>
<comment type="caution">
    <text evidence="2">The sequence shown here is derived from an EMBL/GenBank/DDBJ whole genome shotgun (WGS) entry which is preliminary data.</text>
</comment>
<evidence type="ECO:0000313" key="2">
    <source>
        <dbReference type="EMBL" id="MFD1319668.1"/>
    </source>
</evidence>
<feature type="compositionally biased region" description="Low complexity" evidence="1">
    <location>
        <begin position="493"/>
        <end position="508"/>
    </location>
</feature>
<dbReference type="Gene3D" id="3.40.50.720">
    <property type="entry name" value="NAD(P)-binding Rossmann-like Domain"/>
    <property type="match status" value="1"/>
</dbReference>
<protein>
    <submittedName>
        <fullName evidence="2">TOMM leader peptide-binding protein</fullName>
    </submittedName>
</protein>
<accession>A0ABW3Y5H4</accession>